<dbReference type="InterPro" id="IPR011059">
    <property type="entry name" value="Metal-dep_hydrolase_composite"/>
</dbReference>
<comment type="similarity">
    <text evidence="1">Belongs to the metallo-dependent hydrolases superfamily. Hydantoinase/dihydropyrimidinase family.</text>
</comment>
<dbReference type="PANTHER" id="PTHR11647:SF1">
    <property type="entry name" value="COLLAPSIN RESPONSE MEDIATOR PROTEIN"/>
    <property type="match status" value="1"/>
</dbReference>
<accession>A0A0J1BBJ0</accession>
<dbReference type="Proteomes" id="UP000053611">
    <property type="component" value="Unassembled WGS sequence"/>
</dbReference>
<dbReference type="AlphaFoldDB" id="A0A0J1BBJ0"/>
<evidence type="ECO:0000256" key="1">
    <source>
        <dbReference type="ARBA" id="ARBA00008829"/>
    </source>
</evidence>
<sequence length="554" mass="59111">MSDRPSLLITNGTVISGEEDAQPYAADILIIGGVIDTIADPGSIHTHADARIIDASGLYISPGFIDMHAHSDLYLLTHPDHAAKLTQGVTTEVIGQDGIAYAPVRTAAQMDAIRAQIAAWNGNPSDEECATSLAHLGLFQWRSVAEYLDTLDRHAPATNVAFLVPQGNLRLLAVGADDVPASAAQIAEQAALLRAAMADGAVGMSSGLTYTPGMYASTSELAALCRVLSEYPGAYYAPHHRSYGARAIESYAEMLGLAQETGCPVHLTHATLNYAENKGRAPELLAMIDRARQTADITLDTYPYLPGCTTLAALLPSWASAGGPATTLKRLEDAATREKIRIAVEVTGCDGGHGIPTNWDEIEIGPTSHPDLEGWAGRRVADVARSLRRAPIEIFFDVLRRDRLATACLMHVGNEENVRAIMQHATHMGGSDGILPGTHPRAWGTFPRFLVYGRELMSLPAMVAHLTTRAARRLGVYPRRGVVRAGSAADLVLFEPGVRDMATHDAPRTPARGVRYVLVNGEVALAAEGEVTGVRAGRTLRRGGEVAPRGGRDV</sequence>
<dbReference type="Pfam" id="PF07969">
    <property type="entry name" value="Amidohydro_3"/>
    <property type="match status" value="1"/>
</dbReference>
<dbReference type="SUPFAM" id="SSF51556">
    <property type="entry name" value="Metallo-dependent hydrolases"/>
    <property type="match status" value="1"/>
</dbReference>
<protein>
    <submittedName>
        <fullName evidence="3">D-aminoacylase</fullName>
    </submittedName>
</protein>
<dbReference type="GeneID" id="28985531"/>
<reference evidence="3 4" key="1">
    <citation type="submission" date="2015-03" db="EMBL/GenBank/DDBJ databases">
        <title>Genomics and transcriptomics of the oil-accumulating basidiomycete yeast T. oleaginosus allow insights into substrate utilization and the diverse evolutionary trajectories of mating systems in fungi.</title>
        <authorList>
            <consortium name="DOE Joint Genome Institute"/>
            <person name="Kourist R."/>
            <person name="Kracht O."/>
            <person name="Bracharz F."/>
            <person name="Lipzen A."/>
            <person name="Nolan M."/>
            <person name="Ohm R."/>
            <person name="Grigoriev I."/>
            <person name="Sun S."/>
            <person name="Heitman J."/>
            <person name="Bruck T."/>
            <person name="Nowrousian M."/>
        </authorList>
    </citation>
    <scope>NUCLEOTIDE SEQUENCE [LARGE SCALE GENOMIC DNA]</scope>
    <source>
        <strain evidence="3 4">IBC0246</strain>
    </source>
</reference>
<dbReference type="EMBL" id="KQ087182">
    <property type="protein sequence ID" value="KLT45369.1"/>
    <property type="molecule type" value="Genomic_DNA"/>
</dbReference>
<dbReference type="OrthoDB" id="194468at2759"/>
<evidence type="ECO:0000313" key="3">
    <source>
        <dbReference type="EMBL" id="KLT45369.1"/>
    </source>
</evidence>
<dbReference type="InterPro" id="IPR013108">
    <property type="entry name" value="Amidohydro_3"/>
</dbReference>
<gene>
    <name evidence="3" type="ORF">CC85DRAFT_295253</name>
</gene>
<organism evidence="3 4">
    <name type="scientific">Cutaneotrichosporon oleaginosum</name>
    <dbReference type="NCBI Taxonomy" id="879819"/>
    <lineage>
        <taxon>Eukaryota</taxon>
        <taxon>Fungi</taxon>
        <taxon>Dikarya</taxon>
        <taxon>Basidiomycota</taxon>
        <taxon>Agaricomycotina</taxon>
        <taxon>Tremellomycetes</taxon>
        <taxon>Trichosporonales</taxon>
        <taxon>Trichosporonaceae</taxon>
        <taxon>Cutaneotrichosporon</taxon>
    </lineage>
</organism>
<dbReference type="SUPFAM" id="SSF51338">
    <property type="entry name" value="Composite domain of metallo-dependent hydrolases"/>
    <property type="match status" value="1"/>
</dbReference>
<evidence type="ECO:0000259" key="2">
    <source>
        <dbReference type="Pfam" id="PF07969"/>
    </source>
</evidence>
<dbReference type="CDD" id="cd01297">
    <property type="entry name" value="D-aminoacylase"/>
    <property type="match status" value="1"/>
</dbReference>
<evidence type="ECO:0000313" key="4">
    <source>
        <dbReference type="Proteomes" id="UP000053611"/>
    </source>
</evidence>
<dbReference type="STRING" id="879819.A0A0J1BBJ0"/>
<dbReference type="GO" id="GO:0005829">
    <property type="term" value="C:cytosol"/>
    <property type="evidence" value="ECO:0007669"/>
    <property type="project" value="TreeGrafter"/>
</dbReference>
<feature type="domain" description="Amidohydrolase 3" evidence="2">
    <location>
        <begin position="51"/>
        <end position="523"/>
    </location>
</feature>
<dbReference type="InterPro" id="IPR050378">
    <property type="entry name" value="Metallo-dep_Hydrolases_sf"/>
</dbReference>
<proteinExistence type="inferred from homology"/>
<dbReference type="GO" id="GO:0016812">
    <property type="term" value="F:hydrolase activity, acting on carbon-nitrogen (but not peptide) bonds, in cyclic amides"/>
    <property type="evidence" value="ECO:0007669"/>
    <property type="project" value="TreeGrafter"/>
</dbReference>
<dbReference type="Gene3D" id="3.20.20.140">
    <property type="entry name" value="Metal-dependent hydrolases"/>
    <property type="match status" value="2"/>
</dbReference>
<dbReference type="InterPro" id="IPR032466">
    <property type="entry name" value="Metal_Hydrolase"/>
</dbReference>
<name>A0A0J1BBJ0_9TREE</name>
<dbReference type="RefSeq" id="XP_018281860.1">
    <property type="nucleotide sequence ID" value="XM_018424928.1"/>
</dbReference>
<keyword evidence="4" id="KW-1185">Reference proteome</keyword>
<dbReference type="PANTHER" id="PTHR11647">
    <property type="entry name" value="HYDRANTOINASE/DIHYDROPYRIMIDINASE FAMILY MEMBER"/>
    <property type="match status" value="1"/>
</dbReference>